<dbReference type="SUPFAM" id="SSF48726">
    <property type="entry name" value="Immunoglobulin"/>
    <property type="match status" value="1"/>
</dbReference>
<evidence type="ECO:0000259" key="4">
    <source>
        <dbReference type="PROSITE" id="PS50835"/>
    </source>
</evidence>
<evidence type="ECO:0000256" key="1">
    <source>
        <dbReference type="ARBA" id="ARBA00023157"/>
    </source>
</evidence>
<keyword evidence="3" id="KW-1133">Transmembrane helix</keyword>
<sequence length="528" mass="58565">MKLRTRSEEENFALAAPVLGASPDLDDGIVGSFTITQLTRALISGYLAVEIDVQPKEILALPHQNVSFMCRVADHLQYCRMEVPGLNVLNLNPNQTPYRGAVYYGSGLHLGQCGLSLESVNEENNGEIKCTLGLLTESQESSATMRLIVAREPRPPQLEIQNSDRYWAYKVGDVIHATCIVRDGRPAANISWYLDDELIPNGFLSPPTIIHGNRGDLQTVFQNLTKEVRPSDNGKALKCVAHHPALTSNNVVYRQLNVTYAPIPQLNPIDKFGYSLGKEGIISLVIEANPRPHLEWTIRDQTIKAGGHDSTGRIMAEEIRDLGRGLYEAVLIIADIQKHDTETQYILKVYNDMGSQDYVILISTSPEPEDLEMGVLSIIGIVVAVLLLLVIVFLVIFARVTGRWCFSGSHRAGESSDTESVDVRPKRSRLLPNLSFSFFKKPKPDELERPRSAETIETKVPLEDDARSDEPKEGIVYAELDLVNPNPKPLVKSYDDKTEYAEIVYTQKDDAAPPPQDTKEEGKPAPGS</sequence>
<dbReference type="InterPro" id="IPR007110">
    <property type="entry name" value="Ig-like_dom"/>
</dbReference>
<dbReference type="FunCoup" id="A0A5N4A2C1">
    <property type="interactions" value="45"/>
</dbReference>
<evidence type="ECO:0000256" key="3">
    <source>
        <dbReference type="SAM" id="Phobius"/>
    </source>
</evidence>
<evidence type="ECO:0000256" key="2">
    <source>
        <dbReference type="SAM" id="MobiDB-lite"/>
    </source>
</evidence>
<feature type="region of interest" description="Disordered" evidence="2">
    <location>
        <begin position="442"/>
        <end position="471"/>
    </location>
</feature>
<dbReference type="InterPro" id="IPR036179">
    <property type="entry name" value="Ig-like_dom_sf"/>
</dbReference>
<proteinExistence type="predicted"/>
<feature type="compositionally biased region" description="Basic and acidic residues" evidence="2">
    <location>
        <begin position="507"/>
        <end position="528"/>
    </location>
</feature>
<name>A0A5N4A2C1_PHOPY</name>
<feature type="region of interest" description="Disordered" evidence="2">
    <location>
        <begin position="501"/>
        <end position="528"/>
    </location>
</feature>
<dbReference type="InterPro" id="IPR013783">
    <property type="entry name" value="Ig-like_fold"/>
</dbReference>
<dbReference type="PANTHER" id="PTHR45889">
    <property type="entry name" value="IG-LIKE DOMAIN-CONTAINING PROTEIN"/>
    <property type="match status" value="1"/>
</dbReference>
<gene>
    <name evidence="5" type="ORF">PPYR_03273</name>
</gene>
<keyword evidence="1" id="KW-1015">Disulfide bond</keyword>
<dbReference type="EMBL" id="VVIM01000011">
    <property type="protein sequence ID" value="KAB0791473.1"/>
    <property type="molecule type" value="Genomic_DNA"/>
</dbReference>
<accession>A0A5N4A2C1</accession>
<keyword evidence="3" id="KW-0472">Membrane</keyword>
<dbReference type="InParanoid" id="A0A5N4A2C1"/>
<dbReference type="PANTHER" id="PTHR45889:SF8">
    <property type="entry name" value="IG-LIKE DOMAIN-CONTAINING PROTEIN"/>
    <property type="match status" value="1"/>
</dbReference>
<reference evidence="5 6" key="1">
    <citation type="journal article" date="2018" name="Elife">
        <title>Firefly genomes illuminate parallel origins of bioluminescence in beetles.</title>
        <authorList>
            <person name="Fallon T.R."/>
            <person name="Lower S.E."/>
            <person name="Chang C.H."/>
            <person name="Bessho-Uehara M."/>
            <person name="Martin G.J."/>
            <person name="Bewick A.J."/>
            <person name="Behringer M."/>
            <person name="Debat H.J."/>
            <person name="Wong I."/>
            <person name="Day J.C."/>
            <person name="Suvorov A."/>
            <person name="Silva C.J."/>
            <person name="Stanger-Hall K.F."/>
            <person name="Hall D.W."/>
            <person name="Schmitz R.J."/>
            <person name="Nelson D.R."/>
            <person name="Lewis S.M."/>
            <person name="Shigenobu S."/>
            <person name="Bybee S.M."/>
            <person name="Larracuente A.M."/>
            <person name="Oba Y."/>
            <person name="Weng J.K."/>
        </authorList>
    </citation>
    <scope>NUCLEOTIDE SEQUENCE [LARGE SCALE GENOMIC DNA]</scope>
    <source>
        <strain evidence="5">1611_PpyrPB1</strain>
        <tissue evidence="5">Whole body</tissue>
    </source>
</reference>
<dbReference type="Pfam" id="PF08205">
    <property type="entry name" value="C2-set_2"/>
    <property type="match status" value="1"/>
</dbReference>
<dbReference type="AlphaFoldDB" id="A0A5N4A2C1"/>
<evidence type="ECO:0000313" key="5">
    <source>
        <dbReference type="EMBL" id="KAB0791473.1"/>
    </source>
</evidence>
<keyword evidence="3" id="KW-0812">Transmembrane</keyword>
<dbReference type="Proteomes" id="UP000327044">
    <property type="component" value="Unassembled WGS sequence"/>
</dbReference>
<organism evidence="5 6">
    <name type="scientific">Photinus pyralis</name>
    <name type="common">Common eastern firefly</name>
    <name type="synonym">Lampyris pyralis</name>
    <dbReference type="NCBI Taxonomy" id="7054"/>
    <lineage>
        <taxon>Eukaryota</taxon>
        <taxon>Metazoa</taxon>
        <taxon>Ecdysozoa</taxon>
        <taxon>Arthropoda</taxon>
        <taxon>Hexapoda</taxon>
        <taxon>Insecta</taxon>
        <taxon>Pterygota</taxon>
        <taxon>Neoptera</taxon>
        <taxon>Endopterygota</taxon>
        <taxon>Coleoptera</taxon>
        <taxon>Polyphaga</taxon>
        <taxon>Elateriformia</taxon>
        <taxon>Elateroidea</taxon>
        <taxon>Lampyridae</taxon>
        <taxon>Lampyrinae</taxon>
        <taxon>Photinus</taxon>
    </lineage>
</organism>
<comment type="caution">
    <text evidence="5">The sequence shown here is derived from an EMBL/GenBank/DDBJ whole genome shotgun (WGS) entry which is preliminary data.</text>
</comment>
<feature type="domain" description="Ig-like" evidence="4">
    <location>
        <begin position="156"/>
        <end position="259"/>
    </location>
</feature>
<dbReference type="PROSITE" id="PS50835">
    <property type="entry name" value="IG_LIKE"/>
    <property type="match status" value="1"/>
</dbReference>
<dbReference type="Gene3D" id="2.60.40.10">
    <property type="entry name" value="Immunoglobulins"/>
    <property type="match status" value="2"/>
</dbReference>
<feature type="transmembrane region" description="Helical" evidence="3">
    <location>
        <begin position="373"/>
        <end position="397"/>
    </location>
</feature>
<dbReference type="InterPro" id="IPR013162">
    <property type="entry name" value="CD80_C2-set"/>
</dbReference>
<protein>
    <recommendedName>
        <fullName evidence="4">Ig-like domain-containing protein</fullName>
    </recommendedName>
</protein>
<evidence type="ECO:0000313" key="6">
    <source>
        <dbReference type="Proteomes" id="UP000327044"/>
    </source>
</evidence>
<keyword evidence="6" id="KW-1185">Reference proteome</keyword>